<evidence type="ECO:0000313" key="19">
    <source>
        <dbReference type="Proteomes" id="UP000049023"/>
    </source>
</evidence>
<dbReference type="Proteomes" id="UP000048289">
    <property type="component" value="Unassembled WGS sequence"/>
</dbReference>
<dbReference type="Proteomes" id="UP000050164">
    <property type="component" value="Unassembled WGS sequence"/>
</dbReference>
<evidence type="ECO:0000313" key="14">
    <source>
        <dbReference type="Proteomes" id="UP000045842"/>
    </source>
</evidence>
<evidence type="ECO:0000313" key="4">
    <source>
        <dbReference type="EMBL" id="CKT74717.1"/>
    </source>
</evidence>
<reference evidence="9" key="1">
    <citation type="submission" date="2015-03" db="EMBL/GenBank/DDBJ databases">
        <authorList>
            <person name="Murphy D."/>
        </authorList>
    </citation>
    <scope>NUCLEOTIDE SEQUENCE [LARGE SCALE GENOMIC DNA]</scope>
    <source>
        <strain evidence="9">K00500041</strain>
    </source>
</reference>
<evidence type="ECO:0000313" key="10">
    <source>
        <dbReference type="EMBL" id="COX27139.1"/>
    </source>
</evidence>
<dbReference type="Proteomes" id="UP000048948">
    <property type="component" value="Unassembled WGS sequence"/>
</dbReference>
<evidence type="ECO:0000313" key="11">
    <source>
        <dbReference type="Proteomes" id="UP000038802"/>
    </source>
</evidence>
<evidence type="ECO:0000313" key="6">
    <source>
        <dbReference type="EMBL" id="CNW51937.1"/>
    </source>
</evidence>
<name>A0A0T9CL94_MYCTX</name>
<evidence type="ECO:0000313" key="9">
    <source>
        <dbReference type="EMBL" id="COX05730.1"/>
    </source>
</evidence>
<evidence type="ECO:0000313" key="18">
    <source>
        <dbReference type="Proteomes" id="UP000048948"/>
    </source>
</evidence>
<dbReference type="EMBL" id="CFOE01000249">
    <property type="protein sequence ID" value="CFE39693.1"/>
    <property type="molecule type" value="Genomic_DNA"/>
</dbReference>
<evidence type="ECO:0000313" key="16">
    <source>
        <dbReference type="Proteomes" id="UP000048289"/>
    </source>
</evidence>
<dbReference type="Proteomes" id="UP000038802">
    <property type="component" value="Unassembled WGS sequence"/>
</dbReference>
<reference evidence="11 12" key="2">
    <citation type="submission" date="2015-03" db="EMBL/GenBank/DDBJ databases">
        <authorList>
            <consortium name="Pathogen Informatics"/>
        </authorList>
    </citation>
    <scope>NUCLEOTIDE SEQUENCE [LARGE SCALE GENOMIC DNA]</scope>
    <source>
        <strain evidence="5 18">Bir 172</strain>
        <strain evidence="4 20">Bir 185</strain>
        <strain evidence="3 19">Bir 187</strain>
        <strain evidence="6 12">D00501624</strain>
        <strain evidence="7 14">G09801536</strain>
        <strain evidence="1 16">G09901357</strain>
        <strain evidence="2 15">H09601792</strain>
        <strain evidence="11">K00500041</strain>
        <strain evidence="8 13">M09401471</strain>
        <strain evidence="10 17">P00601463</strain>
    </source>
</reference>
<evidence type="ECO:0000313" key="13">
    <source>
        <dbReference type="Proteomes" id="UP000044938"/>
    </source>
</evidence>
<evidence type="ECO:0000313" key="1">
    <source>
        <dbReference type="EMBL" id="CFE39693.1"/>
    </source>
</evidence>
<proteinExistence type="predicted"/>
<evidence type="ECO:0000313" key="12">
    <source>
        <dbReference type="Proteomes" id="UP000039217"/>
    </source>
</evidence>
<gene>
    <name evidence="6" type="ORF">ERS007661_04054</name>
    <name evidence="7" type="ORF">ERS007679_03007</name>
    <name evidence="1" type="ORF">ERS007681_02079</name>
    <name evidence="2" type="ORF">ERS007688_04584</name>
    <name evidence="9" type="ORF">ERS007703_04693</name>
    <name evidence="8" type="ORF">ERS007720_01902</name>
    <name evidence="10" type="ORF">ERS007741_04098</name>
    <name evidence="5" type="ORF">ERS027646_04696</name>
    <name evidence="4" type="ORF">ERS027659_04788</name>
    <name evidence="3" type="ORF">ERS027661_04654</name>
</gene>
<dbReference type="Proteomes" id="UP000049023">
    <property type="component" value="Unassembled WGS sequence"/>
</dbReference>
<dbReference type="Proteomes" id="UP000044938">
    <property type="component" value="Unassembled WGS sequence"/>
</dbReference>
<dbReference type="EMBL" id="CSAD01000480">
    <property type="protein sequence ID" value="COW05259.1"/>
    <property type="molecule type" value="Genomic_DNA"/>
</dbReference>
<dbReference type="EMBL" id="CHKL01000755">
    <property type="protein sequence ID" value="COX27139.1"/>
    <property type="molecule type" value="Genomic_DNA"/>
</dbReference>
<dbReference type="Proteomes" id="UP000039217">
    <property type="component" value="Unassembled WGS sequence"/>
</dbReference>
<evidence type="ECO:0000313" key="3">
    <source>
        <dbReference type="EMBL" id="CKT69107.1"/>
    </source>
</evidence>
<dbReference type="AlphaFoldDB" id="A0A0T9CL94"/>
<evidence type="ECO:0000313" key="8">
    <source>
        <dbReference type="EMBL" id="COW17070.1"/>
    </source>
</evidence>
<dbReference type="Proteomes" id="UP000048600">
    <property type="component" value="Unassembled WGS sequence"/>
</dbReference>
<protein>
    <submittedName>
        <fullName evidence="9">Uncharacterized protein</fullName>
    </submittedName>
</protein>
<organism evidence="9 11">
    <name type="scientific">Mycobacterium tuberculosis</name>
    <dbReference type="NCBI Taxonomy" id="1773"/>
    <lineage>
        <taxon>Bacteria</taxon>
        <taxon>Bacillati</taxon>
        <taxon>Actinomycetota</taxon>
        <taxon>Actinomycetes</taxon>
        <taxon>Mycobacteriales</taxon>
        <taxon>Mycobacteriaceae</taxon>
        <taxon>Mycobacterium</taxon>
        <taxon>Mycobacterium tuberculosis complex</taxon>
    </lineage>
</organism>
<evidence type="ECO:0000313" key="17">
    <source>
        <dbReference type="Proteomes" id="UP000048600"/>
    </source>
</evidence>
<dbReference type="EMBL" id="CNGE01001610">
    <property type="protein sequence ID" value="CKU33304.1"/>
    <property type="molecule type" value="Genomic_DNA"/>
</dbReference>
<evidence type="ECO:0000313" key="5">
    <source>
        <dbReference type="EMBL" id="CKU33304.1"/>
    </source>
</evidence>
<evidence type="ECO:0000313" key="7">
    <source>
        <dbReference type="EMBL" id="COW05259.1"/>
    </source>
</evidence>
<accession>A0A0T9CL94</accession>
<dbReference type="Proteomes" id="UP000045842">
    <property type="component" value="Unassembled WGS sequence"/>
</dbReference>
<dbReference type="EMBL" id="CFOH01001480">
    <property type="protein sequence ID" value="CFE86169.1"/>
    <property type="molecule type" value="Genomic_DNA"/>
</dbReference>
<evidence type="ECO:0000313" key="2">
    <source>
        <dbReference type="EMBL" id="CFE86169.1"/>
    </source>
</evidence>
<dbReference type="EMBL" id="CQQC01002113">
    <property type="protein sequence ID" value="CNW51937.1"/>
    <property type="molecule type" value="Genomic_DNA"/>
</dbReference>
<dbReference type="EMBL" id="CSAE01000896">
    <property type="protein sequence ID" value="COX05730.1"/>
    <property type="molecule type" value="Genomic_DNA"/>
</dbReference>
<evidence type="ECO:0000313" key="15">
    <source>
        <dbReference type="Proteomes" id="UP000046947"/>
    </source>
</evidence>
<dbReference type="EMBL" id="CNFT01001908">
    <property type="protein sequence ID" value="CKT74717.1"/>
    <property type="molecule type" value="Genomic_DNA"/>
</dbReference>
<dbReference type="Proteomes" id="UP000046947">
    <property type="component" value="Unassembled WGS sequence"/>
</dbReference>
<evidence type="ECO:0000313" key="20">
    <source>
        <dbReference type="Proteomes" id="UP000050164"/>
    </source>
</evidence>
<dbReference type="EMBL" id="CNFU01001719">
    <property type="protein sequence ID" value="CKT69107.1"/>
    <property type="molecule type" value="Genomic_DNA"/>
</dbReference>
<sequence>MGATPVPADTSWDQASIVGVAASVAKSTAMPFRRQRPTSDIIRIESRP</sequence>
<dbReference type="EMBL" id="CSAJ01000213">
    <property type="protein sequence ID" value="COW17070.1"/>
    <property type="molecule type" value="Genomic_DNA"/>
</dbReference>